<feature type="domain" description="Rab-GAP TBC" evidence="2">
    <location>
        <begin position="47"/>
        <end position="232"/>
    </location>
</feature>
<evidence type="ECO:0000259" key="2">
    <source>
        <dbReference type="PROSITE" id="PS50086"/>
    </source>
</evidence>
<dbReference type="SUPFAM" id="SSF47923">
    <property type="entry name" value="Ypt/Rab-GAP domain of gyp1p"/>
    <property type="match status" value="2"/>
</dbReference>
<sequence length="391" mass="44617">MPQRGLAMRRRTTNAVRRRVRALIEACDADPVDVRALRALATAENGFCNNVTRSQVWARLVGVDPSVRGSVTDVEVEDSVRRQLEVDVARSLWKYPDNINADQREVLRTRLLNIMLNILHEYPDLHYYQGFHDVTAVIMLTCKNDALTLAIMRRLVRCHLKNYLCSTMQPVIQQLELLPVLLQHLDPELNNFIQRAGVEPTFAVSWLITWFAHDIDELPRVQRLFDFLLSCHPLGIVYLIAAVVDLHRESIMAPDEMITGSADDFPFVYKRLTTLGLFDVERAIQTAHNLMHEVPVQQLYQQVTWTRATRYLLQASVTARYQSFMATIVHQPAHKASAADEFEDYRDAPASGLGGVFRQLAHETPRILFYLTTAVTMASTMYFVQTGQAPL</sequence>
<dbReference type="GO" id="GO:0006888">
    <property type="term" value="P:endoplasmic reticulum to Golgi vesicle-mediated transport"/>
    <property type="evidence" value="ECO:0000318"/>
    <property type="project" value="GO_Central"/>
</dbReference>
<dbReference type="EMBL" id="CH991543">
    <property type="protein sequence ID" value="EDQ92638.1"/>
    <property type="molecule type" value="Genomic_DNA"/>
</dbReference>
<keyword evidence="1" id="KW-0343">GTPase activation</keyword>
<dbReference type="FunFam" id="1.10.472.80:FF:000060">
    <property type="entry name" value="TBC domain protein, putative"/>
    <property type="match status" value="1"/>
</dbReference>
<dbReference type="Pfam" id="PF00566">
    <property type="entry name" value="RabGAP-TBC"/>
    <property type="match status" value="1"/>
</dbReference>
<keyword evidence="4" id="KW-1185">Reference proteome</keyword>
<dbReference type="Proteomes" id="UP000001357">
    <property type="component" value="Unassembled WGS sequence"/>
</dbReference>
<dbReference type="PANTHER" id="PTHR20913:SF7">
    <property type="entry name" value="RE60063P"/>
    <property type="match status" value="1"/>
</dbReference>
<dbReference type="PROSITE" id="PS50086">
    <property type="entry name" value="TBC_RABGAP"/>
    <property type="match status" value="1"/>
</dbReference>
<dbReference type="FunCoup" id="A9UQQ7">
    <property type="interactions" value="1059"/>
</dbReference>
<accession>A9UQQ7</accession>
<dbReference type="InParanoid" id="A9UQQ7"/>
<dbReference type="InterPro" id="IPR000195">
    <property type="entry name" value="Rab-GAP-TBC_dom"/>
</dbReference>
<proteinExistence type="predicted"/>
<dbReference type="Gene3D" id="1.10.8.1310">
    <property type="match status" value="1"/>
</dbReference>
<dbReference type="FunFam" id="1.10.8.1310:FF:000005">
    <property type="entry name" value="GTPase-activating protein gyp10"/>
    <property type="match status" value="1"/>
</dbReference>
<dbReference type="InterPro" id="IPR045913">
    <property type="entry name" value="TBC20/Gyp8-like"/>
</dbReference>
<organism evidence="3 4">
    <name type="scientific">Monosiga brevicollis</name>
    <name type="common">Choanoflagellate</name>
    <dbReference type="NCBI Taxonomy" id="81824"/>
    <lineage>
        <taxon>Eukaryota</taxon>
        <taxon>Choanoflagellata</taxon>
        <taxon>Craspedida</taxon>
        <taxon>Salpingoecidae</taxon>
        <taxon>Monosiga</taxon>
    </lineage>
</organism>
<dbReference type="OMA" id="ILEVECE"/>
<dbReference type="AlphaFoldDB" id="A9UQQ7"/>
<evidence type="ECO:0000256" key="1">
    <source>
        <dbReference type="ARBA" id="ARBA00022468"/>
    </source>
</evidence>
<dbReference type="InterPro" id="IPR035969">
    <property type="entry name" value="Rab-GAP_TBC_sf"/>
</dbReference>
<dbReference type="GeneID" id="5887652"/>
<protein>
    <recommendedName>
        <fullName evidence="2">Rab-GAP TBC domain-containing protein</fullName>
    </recommendedName>
</protein>
<dbReference type="RefSeq" id="XP_001742400.1">
    <property type="nucleotide sequence ID" value="XM_001742348.1"/>
</dbReference>
<reference evidence="3 4" key="1">
    <citation type="journal article" date="2008" name="Nature">
        <title>The genome of the choanoflagellate Monosiga brevicollis and the origin of metazoans.</title>
        <authorList>
            <consortium name="JGI Sequencing"/>
            <person name="King N."/>
            <person name="Westbrook M.J."/>
            <person name="Young S.L."/>
            <person name="Kuo A."/>
            <person name="Abedin M."/>
            <person name="Chapman J."/>
            <person name="Fairclough S."/>
            <person name="Hellsten U."/>
            <person name="Isogai Y."/>
            <person name="Letunic I."/>
            <person name="Marr M."/>
            <person name="Pincus D."/>
            <person name="Putnam N."/>
            <person name="Rokas A."/>
            <person name="Wright K.J."/>
            <person name="Zuzow R."/>
            <person name="Dirks W."/>
            <person name="Good M."/>
            <person name="Goodstein D."/>
            <person name="Lemons D."/>
            <person name="Li W."/>
            <person name="Lyons J.B."/>
            <person name="Morris A."/>
            <person name="Nichols S."/>
            <person name="Richter D.J."/>
            <person name="Salamov A."/>
            <person name="Bork P."/>
            <person name="Lim W.A."/>
            <person name="Manning G."/>
            <person name="Miller W.T."/>
            <person name="McGinnis W."/>
            <person name="Shapiro H."/>
            <person name="Tjian R."/>
            <person name="Grigoriev I.V."/>
            <person name="Rokhsar D."/>
        </authorList>
    </citation>
    <scope>NUCLEOTIDE SEQUENCE [LARGE SCALE GENOMIC DNA]</scope>
    <source>
        <strain evidence="4">MX1 / ATCC 50154</strain>
    </source>
</reference>
<name>A9UQQ7_MONBE</name>
<dbReference type="KEGG" id="mbr:MONBRDRAFT_5351"/>
<dbReference type="GO" id="GO:0005789">
    <property type="term" value="C:endoplasmic reticulum membrane"/>
    <property type="evidence" value="ECO:0000318"/>
    <property type="project" value="GO_Central"/>
</dbReference>
<dbReference type="SMART" id="SM00164">
    <property type="entry name" value="TBC"/>
    <property type="match status" value="1"/>
</dbReference>
<dbReference type="GO" id="GO:0005096">
    <property type="term" value="F:GTPase activator activity"/>
    <property type="evidence" value="ECO:0000318"/>
    <property type="project" value="GO_Central"/>
</dbReference>
<gene>
    <name evidence="3" type="ORF">MONBRDRAFT_5351</name>
</gene>
<evidence type="ECO:0000313" key="4">
    <source>
        <dbReference type="Proteomes" id="UP000001357"/>
    </source>
</evidence>
<dbReference type="PANTHER" id="PTHR20913">
    <property type="entry name" value="TBC1 DOMAIN FAMILY MEMBER 20/GTPASE"/>
    <property type="match status" value="1"/>
</dbReference>
<evidence type="ECO:0000313" key="3">
    <source>
        <dbReference type="EMBL" id="EDQ92638.1"/>
    </source>
</evidence>
<dbReference type="Gene3D" id="1.10.472.80">
    <property type="entry name" value="Ypt/Rab-GAP domain of gyp1p, domain 3"/>
    <property type="match status" value="1"/>
</dbReference>
<dbReference type="eggNOG" id="KOG2595">
    <property type="taxonomic scope" value="Eukaryota"/>
</dbReference>
<dbReference type="STRING" id="81824.A9UQQ7"/>